<sequence>MRKDINLENAPQKGHCSITAVEEGFFLIADSLKIILNSLEDAKAGDIVSINIQDRSSFADYMVLASARSQRHLSAVTGYLLRNWKNSGRGQVRVEGLSGGGWVLIDTGDIIVHLFRPEIRALYDLEKIWLARD</sequence>
<comment type="function">
    <text evidence="2">Functions as a ribosomal silencing factor. Interacts with ribosomal protein uL14 (rplN), blocking formation of intersubunit bridge B8. Prevents association of the 30S and 50S ribosomal subunits and the formation of functional ribosomes, thus repressing translation.</text>
</comment>
<name>M1PC15_BARAA</name>
<gene>
    <name evidence="2" type="primary">rsfS</name>
    <name evidence="3" type="ordered locus">BAnh1_02880</name>
</gene>
<dbReference type="RefSeq" id="WP_015397680.1">
    <property type="nucleotide sequence ID" value="NC_020300.1"/>
</dbReference>
<keyword evidence="4" id="KW-1185">Reference proteome</keyword>
<dbReference type="OrthoDB" id="9793681at2"/>
<dbReference type="PANTHER" id="PTHR21043:SF0">
    <property type="entry name" value="MITOCHONDRIAL ASSEMBLY OF RIBOSOMAL LARGE SUBUNIT PROTEIN 1"/>
    <property type="match status" value="1"/>
</dbReference>
<organism evidence="3 4">
    <name type="scientific">Bartonella australis (strain Aust/NH1)</name>
    <dbReference type="NCBI Taxonomy" id="1094489"/>
    <lineage>
        <taxon>Bacteria</taxon>
        <taxon>Pseudomonadati</taxon>
        <taxon>Pseudomonadota</taxon>
        <taxon>Alphaproteobacteria</taxon>
        <taxon>Hyphomicrobiales</taxon>
        <taxon>Bartonellaceae</taxon>
        <taxon>Bartonella</taxon>
    </lineage>
</organism>
<dbReference type="SUPFAM" id="SSF81301">
    <property type="entry name" value="Nucleotidyltransferase"/>
    <property type="match status" value="1"/>
</dbReference>
<keyword evidence="2" id="KW-0963">Cytoplasm</keyword>
<dbReference type="EMBL" id="CP003123">
    <property type="protein sequence ID" value="AGF74171.1"/>
    <property type="molecule type" value="Genomic_DNA"/>
</dbReference>
<evidence type="ECO:0000313" key="3">
    <source>
        <dbReference type="EMBL" id="AGF74171.1"/>
    </source>
</evidence>
<dbReference type="InterPro" id="IPR043519">
    <property type="entry name" value="NT_sf"/>
</dbReference>
<evidence type="ECO:0000256" key="1">
    <source>
        <dbReference type="ARBA" id="ARBA00010574"/>
    </source>
</evidence>
<keyword evidence="2" id="KW-0678">Repressor</keyword>
<comment type="subcellular location">
    <subcellularLocation>
        <location evidence="2">Cytoplasm</location>
    </subcellularLocation>
</comment>
<comment type="similarity">
    <text evidence="1 2">Belongs to the Iojap/RsfS family.</text>
</comment>
<dbReference type="eggNOG" id="COG0799">
    <property type="taxonomic scope" value="Bacteria"/>
</dbReference>
<dbReference type="STRING" id="1094489.BAnh1_02880"/>
<accession>M1PC15</accession>
<keyword evidence="2" id="KW-0810">Translation regulation</keyword>
<reference evidence="3 4" key="1">
    <citation type="journal article" date="2013" name="PLoS Genet.">
        <title>A gene transfer agent and a dynamic repertoire of secretion systems hold the keys to the explosive radiation of the emerging pathogen Bartonella.</title>
        <authorList>
            <person name="Guy L."/>
            <person name="Nystedt B."/>
            <person name="Toft C."/>
            <person name="Zaremba-Niedzwiedzka K."/>
            <person name="Berglund E.C."/>
            <person name="Granberg F."/>
            <person name="Naslund K."/>
            <person name="Eriksson A.S."/>
            <person name="Andersson S.G."/>
        </authorList>
    </citation>
    <scope>NUCLEOTIDE SEQUENCE [LARGE SCALE GENOMIC DNA]</scope>
    <source>
        <strain evidence="3 4">Aust/NH1</strain>
    </source>
</reference>
<dbReference type="InterPro" id="IPR004394">
    <property type="entry name" value="Iojap/RsfS/C7orf30"/>
</dbReference>
<dbReference type="GO" id="GO:0043023">
    <property type="term" value="F:ribosomal large subunit binding"/>
    <property type="evidence" value="ECO:0007669"/>
    <property type="project" value="TreeGrafter"/>
</dbReference>
<dbReference type="Proteomes" id="UP000011729">
    <property type="component" value="Chromosome"/>
</dbReference>
<dbReference type="PATRIC" id="fig|1094489.3.peg.361"/>
<evidence type="ECO:0000256" key="2">
    <source>
        <dbReference type="HAMAP-Rule" id="MF_01477"/>
    </source>
</evidence>
<dbReference type="AlphaFoldDB" id="M1PC15"/>
<evidence type="ECO:0000313" key="4">
    <source>
        <dbReference type="Proteomes" id="UP000011729"/>
    </source>
</evidence>
<dbReference type="HAMAP" id="MF_01477">
    <property type="entry name" value="Iojap_RsfS"/>
    <property type="match status" value="1"/>
</dbReference>
<dbReference type="KEGG" id="baus:BAnh1_02880"/>
<dbReference type="Pfam" id="PF02410">
    <property type="entry name" value="RsfS"/>
    <property type="match status" value="1"/>
</dbReference>
<dbReference type="GO" id="GO:0005737">
    <property type="term" value="C:cytoplasm"/>
    <property type="evidence" value="ECO:0007669"/>
    <property type="project" value="UniProtKB-SubCell"/>
</dbReference>
<protein>
    <recommendedName>
        <fullName evidence="2">Ribosomal silencing factor RsfS</fullName>
    </recommendedName>
</protein>
<dbReference type="GO" id="GO:0090071">
    <property type="term" value="P:negative regulation of ribosome biogenesis"/>
    <property type="evidence" value="ECO:0007669"/>
    <property type="project" value="UniProtKB-UniRule"/>
</dbReference>
<dbReference type="HOGENOM" id="CLU_092688_6_0_5"/>
<dbReference type="PANTHER" id="PTHR21043">
    <property type="entry name" value="IOJAP SUPERFAMILY ORTHOLOG"/>
    <property type="match status" value="1"/>
</dbReference>
<dbReference type="Gene3D" id="3.30.460.10">
    <property type="entry name" value="Beta Polymerase, domain 2"/>
    <property type="match status" value="1"/>
</dbReference>
<proteinExistence type="inferred from homology"/>
<dbReference type="GO" id="GO:0017148">
    <property type="term" value="P:negative regulation of translation"/>
    <property type="evidence" value="ECO:0007669"/>
    <property type="project" value="UniProtKB-UniRule"/>
</dbReference>
<dbReference type="GO" id="GO:0042256">
    <property type="term" value="P:cytosolic ribosome assembly"/>
    <property type="evidence" value="ECO:0007669"/>
    <property type="project" value="UniProtKB-UniRule"/>
</dbReference>
<comment type="subunit">
    <text evidence="2">Interacts with ribosomal protein uL14 (rplN).</text>
</comment>
<dbReference type="NCBIfam" id="TIGR00090">
    <property type="entry name" value="rsfS_iojap_ybeB"/>
    <property type="match status" value="1"/>
</dbReference>